<feature type="transmembrane region" description="Helical" evidence="1">
    <location>
        <begin position="68"/>
        <end position="90"/>
    </location>
</feature>
<evidence type="ECO:0000256" key="1">
    <source>
        <dbReference type="SAM" id="Phobius"/>
    </source>
</evidence>
<organism evidence="2 3">
    <name type="scientific">Sinorhizobium garamanticum</name>
    <dbReference type="NCBI Taxonomy" id="680247"/>
    <lineage>
        <taxon>Bacteria</taxon>
        <taxon>Pseudomonadati</taxon>
        <taxon>Pseudomonadota</taxon>
        <taxon>Alphaproteobacteria</taxon>
        <taxon>Hyphomicrobiales</taxon>
        <taxon>Rhizobiaceae</taxon>
        <taxon>Sinorhizobium/Ensifer group</taxon>
        <taxon>Sinorhizobium</taxon>
    </lineage>
</organism>
<keyword evidence="3" id="KW-1185">Reference proteome</keyword>
<accession>A0ABY8D7Y8</accession>
<feature type="transmembrane region" description="Helical" evidence="1">
    <location>
        <begin position="35"/>
        <end position="56"/>
    </location>
</feature>
<feature type="transmembrane region" description="Helical" evidence="1">
    <location>
        <begin position="138"/>
        <end position="155"/>
    </location>
</feature>
<dbReference type="Proteomes" id="UP001229355">
    <property type="component" value="Chromosome 1"/>
</dbReference>
<evidence type="ECO:0008006" key="4">
    <source>
        <dbReference type="Google" id="ProtNLM"/>
    </source>
</evidence>
<sequence>MTSDEQAAKSPVLPSDVAPSKRSRLVRSLPKPHEVLIGAPSWAGAMATSAWLALWLRGDEAAFHIRDILLLYALGGLLAWPISLFAARFAAQERVAETRFSAFFLCLIAGTVGTTACLFAFDYRIFYAQWHAATGTRIWLFQFLFTSLAALYQFLVLGVRLYLPLGLAVLVAASLWLARSDMHQRR</sequence>
<gene>
    <name evidence="2" type="ORF">PZN02_003343</name>
</gene>
<evidence type="ECO:0000313" key="3">
    <source>
        <dbReference type="Proteomes" id="UP001229355"/>
    </source>
</evidence>
<reference evidence="2 3" key="1">
    <citation type="submission" date="2023-03" db="EMBL/GenBank/DDBJ databases">
        <authorList>
            <person name="Kaur S."/>
            <person name="Espinosa-Saiz D."/>
            <person name="Velazquez E."/>
            <person name="Menendez E."/>
            <person name="diCenzo G.C."/>
        </authorList>
    </citation>
    <scope>NUCLEOTIDE SEQUENCE [LARGE SCALE GENOMIC DNA]</scope>
    <source>
        <strain evidence="2 3">LMG 24692</strain>
    </source>
</reference>
<keyword evidence="1" id="KW-0472">Membrane</keyword>
<protein>
    <recommendedName>
        <fullName evidence="4">Transmembrane protein</fullName>
    </recommendedName>
</protein>
<proteinExistence type="predicted"/>
<evidence type="ECO:0000313" key="2">
    <source>
        <dbReference type="EMBL" id="WEX87004.1"/>
    </source>
</evidence>
<dbReference type="EMBL" id="CP120373">
    <property type="protein sequence ID" value="WEX87004.1"/>
    <property type="molecule type" value="Genomic_DNA"/>
</dbReference>
<dbReference type="RefSeq" id="WP_280659072.1">
    <property type="nucleotide sequence ID" value="NZ_CP120373.1"/>
</dbReference>
<keyword evidence="1" id="KW-1133">Transmembrane helix</keyword>
<feature type="transmembrane region" description="Helical" evidence="1">
    <location>
        <begin position="161"/>
        <end position="178"/>
    </location>
</feature>
<keyword evidence="1" id="KW-0812">Transmembrane</keyword>
<name>A0ABY8D7Y8_9HYPH</name>
<feature type="transmembrane region" description="Helical" evidence="1">
    <location>
        <begin position="102"/>
        <end position="126"/>
    </location>
</feature>